<evidence type="ECO:0000256" key="1">
    <source>
        <dbReference type="SAM" id="MobiDB-lite"/>
    </source>
</evidence>
<evidence type="ECO:0000313" key="4">
    <source>
        <dbReference type="Proteomes" id="UP000190037"/>
    </source>
</evidence>
<feature type="compositionally biased region" description="Low complexity" evidence="1">
    <location>
        <begin position="58"/>
        <end position="76"/>
    </location>
</feature>
<keyword evidence="2" id="KW-0812">Transmembrane</keyword>
<accession>A0A1T3P1W7</accession>
<feature type="compositionally biased region" description="Basic residues" evidence="1">
    <location>
        <begin position="247"/>
        <end position="265"/>
    </location>
</feature>
<name>A0A1T3P1W7_9ACTN</name>
<feature type="region of interest" description="Disordered" evidence="1">
    <location>
        <begin position="45"/>
        <end position="95"/>
    </location>
</feature>
<feature type="region of interest" description="Disordered" evidence="1">
    <location>
        <begin position="114"/>
        <end position="204"/>
    </location>
</feature>
<protein>
    <submittedName>
        <fullName evidence="3">Uncharacterized protein</fullName>
    </submittedName>
</protein>
<dbReference type="Proteomes" id="UP000190037">
    <property type="component" value="Unassembled WGS sequence"/>
</dbReference>
<evidence type="ECO:0000313" key="3">
    <source>
        <dbReference type="EMBL" id="OPC82880.1"/>
    </source>
</evidence>
<dbReference type="EMBL" id="MWQN01000001">
    <property type="protein sequence ID" value="OPC82880.1"/>
    <property type="molecule type" value="Genomic_DNA"/>
</dbReference>
<comment type="caution">
    <text evidence="3">The sequence shown here is derived from an EMBL/GenBank/DDBJ whole genome shotgun (WGS) entry which is preliminary data.</text>
</comment>
<dbReference type="STRING" id="159449.B4N89_19790"/>
<feature type="compositionally biased region" description="Low complexity" evidence="1">
    <location>
        <begin position="136"/>
        <end position="152"/>
    </location>
</feature>
<dbReference type="AlphaFoldDB" id="A0A1T3P1W7"/>
<keyword evidence="2" id="KW-0472">Membrane</keyword>
<keyword evidence="2" id="KW-1133">Transmembrane helix</keyword>
<proteinExistence type="predicted"/>
<evidence type="ECO:0000256" key="2">
    <source>
        <dbReference type="SAM" id="Phobius"/>
    </source>
</evidence>
<reference evidence="3 4" key="1">
    <citation type="submission" date="2017-03" db="EMBL/GenBank/DDBJ databases">
        <title>Draft genome sequence of Streptomyces scabrisporus NF3, endophyte isolated from Amphipterygium adstringens.</title>
        <authorList>
            <person name="Vazquez M."/>
            <person name="Ceapa C.D."/>
            <person name="Rodriguez Luna D."/>
            <person name="Sanchez Esquivel S."/>
        </authorList>
    </citation>
    <scope>NUCLEOTIDE SEQUENCE [LARGE SCALE GENOMIC DNA]</scope>
    <source>
        <strain evidence="3 4">NF3</strain>
    </source>
</reference>
<feature type="transmembrane region" description="Helical" evidence="2">
    <location>
        <begin position="225"/>
        <end position="247"/>
    </location>
</feature>
<feature type="compositionally biased region" description="Basic and acidic residues" evidence="1">
    <location>
        <begin position="185"/>
        <end position="203"/>
    </location>
</feature>
<organism evidence="3 4">
    <name type="scientific">Embleya scabrispora</name>
    <dbReference type="NCBI Taxonomy" id="159449"/>
    <lineage>
        <taxon>Bacteria</taxon>
        <taxon>Bacillati</taxon>
        <taxon>Actinomycetota</taxon>
        <taxon>Actinomycetes</taxon>
        <taxon>Kitasatosporales</taxon>
        <taxon>Streptomycetaceae</taxon>
        <taxon>Embleya</taxon>
    </lineage>
</organism>
<sequence length="265" mass="26309">MVVVGAVVLGSIAVPVAVATPRVGPGSGPGDASAVVVRPPLSAVRHPLSPLPSPPGGAAPRPGVRPPDAGAPAVDPCPDETPRAVGATAPDPTRDAARCCRDRLRDRAHGVDPARFDCRGLLGPGRRHQPAPGARTGSAATPPVPAPVSAGPEADPTGGLPPGRPASRRGAVPQVAPPRRAKPPGARDGDDRERGEAAKRAVHDGPAVLARRAITDHVAGTGSGAVLPLGVAAGALLVVGGALVAGARRRGDRPPRRAGARRPGD</sequence>
<gene>
    <name evidence="3" type="ORF">B4N89_19790</name>
</gene>
<keyword evidence="4" id="KW-1185">Reference proteome</keyword>
<feature type="region of interest" description="Disordered" evidence="1">
    <location>
        <begin position="246"/>
        <end position="265"/>
    </location>
</feature>